<protein>
    <submittedName>
        <fullName evidence="1">Uncharacterized protein</fullName>
    </submittedName>
</protein>
<dbReference type="EMBL" id="SODV01000002">
    <property type="protein sequence ID" value="TDW97261.1"/>
    <property type="molecule type" value="Genomic_DNA"/>
</dbReference>
<dbReference type="InterPro" id="IPR008949">
    <property type="entry name" value="Isoprenoid_synthase_dom_sf"/>
</dbReference>
<evidence type="ECO:0000313" key="2">
    <source>
        <dbReference type="Proteomes" id="UP000294498"/>
    </source>
</evidence>
<name>A0A4R8DHR2_9BACT</name>
<dbReference type="Proteomes" id="UP000294498">
    <property type="component" value="Unassembled WGS sequence"/>
</dbReference>
<dbReference type="OrthoDB" id="658381at2"/>
<dbReference type="CDD" id="cd00385">
    <property type="entry name" value="Isoprenoid_Biosyn_C1"/>
    <property type="match status" value="1"/>
</dbReference>
<accession>A0A4R8DHR2</accession>
<reference evidence="1 2" key="1">
    <citation type="submission" date="2019-03" db="EMBL/GenBank/DDBJ databases">
        <title>Genomic Encyclopedia of Type Strains, Phase IV (KMG-IV): sequencing the most valuable type-strain genomes for metagenomic binning, comparative biology and taxonomic classification.</title>
        <authorList>
            <person name="Goeker M."/>
        </authorList>
    </citation>
    <scope>NUCLEOTIDE SEQUENCE [LARGE SCALE GENOMIC DNA]</scope>
    <source>
        <strain evidence="1 2">DSM 100059</strain>
    </source>
</reference>
<dbReference type="SUPFAM" id="SSF48576">
    <property type="entry name" value="Terpenoid synthases"/>
    <property type="match status" value="1"/>
</dbReference>
<dbReference type="RefSeq" id="WP_133999185.1">
    <property type="nucleotide sequence ID" value="NZ_SODV01000002.1"/>
</dbReference>
<comment type="caution">
    <text evidence="1">The sequence shown here is derived from an EMBL/GenBank/DDBJ whole genome shotgun (WGS) entry which is preliminary data.</text>
</comment>
<gene>
    <name evidence="1" type="ORF">EDB95_5108</name>
</gene>
<proteinExistence type="predicted"/>
<keyword evidence="2" id="KW-1185">Reference proteome</keyword>
<evidence type="ECO:0000313" key="1">
    <source>
        <dbReference type="EMBL" id="TDW97261.1"/>
    </source>
</evidence>
<dbReference type="AlphaFoldDB" id="A0A4R8DHR2"/>
<sequence>MGYFFRFLAQVLRTAFYIIRQRRIETRRAYALLAEVERKYDGRFSDKTRRKIAVSYGIYNPMMCDAFTALRGRRTTEAEKERFIYYFVCSSLFDDFTDVLALPEDELLALSFAPERFEPRNFDEAVFRDAHLQLRSFVHERTVYDALTRKLFQAQWDSKKQARTGVLSEDALREITFRKGGLSVLLCSFYLEVTPTPAERDCWYRIGTIIQLTNDLFDIYKDLGDQMDTLPLRMRDVAVFRVFFEDQVVGMFHAVESLEVTERRKGPFRLAMAGISAFGMIALDQFAELTPPFTGYTRQELVIDMEKRQNLAAWLRYTYRMAKRPLPSPSSGTP</sequence>
<organism evidence="1 2">
    <name type="scientific">Dinghuibacter silviterrae</name>
    <dbReference type="NCBI Taxonomy" id="1539049"/>
    <lineage>
        <taxon>Bacteria</taxon>
        <taxon>Pseudomonadati</taxon>
        <taxon>Bacteroidota</taxon>
        <taxon>Chitinophagia</taxon>
        <taxon>Chitinophagales</taxon>
        <taxon>Chitinophagaceae</taxon>
        <taxon>Dinghuibacter</taxon>
    </lineage>
</organism>